<dbReference type="Gene3D" id="3.30.70.1820">
    <property type="entry name" value="L1 transposable element, RRM domain"/>
    <property type="match status" value="1"/>
</dbReference>
<dbReference type="InterPro" id="IPR013083">
    <property type="entry name" value="Znf_RING/FYVE/PHD"/>
</dbReference>
<dbReference type="Pfam" id="PF25298">
    <property type="entry name" value="Baculo_FP_2nd"/>
    <property type="match status" value="1"/>
</dbReference>
<dbReference type="InterPro" id="IPR011011">
    <property type="entry name" value="Znf_FYVE_PHD"/>
</dbReference>
<feature type="compositionally biased region" description="Polar residues" evidence="2">
    <location>
        <begin position="57"/>
        <end position="66"/>
    </location>
</feature>
<dbReference type="CDD" id="cd15489">
    <property type="entry name" value="PHD_SF"/>
    <property type="match status" value="1"/>
</dbReference>
<dbReference type="AlphaFoldDB" id="A0ABD0S224"/>
<dbReference type="InterPro" id="IPR057251">
    <property type="entry name" value="FP_C"/>
</dbReference>
<evidence type="ECO:0000259" key="3">
    <source>
        <dbReference type="Pfam" id="PF25298"/>
    </source>
</evidence>
<feature type="domain" description="FP protein C-terminal" evidence="3">
    <location>
        <begin position="308"/>
        <end position="360"/>
    </location>
</feature>
<gene>
    <name evidence="4" type="ORF">ABMA28_017335</name>
</gene>
<evidence type="ECO:0000256" key="2">
    <source>
        <dbReference type="SAM" id="MobiDB-lite"/>
    </source>
</evidence>
<sequence length="360" mass="40759">MGFTCCAVTTGDVTKRITCTKCNKHNHLKCIFPNEKIKELSQDFKNKWVCPACTAKQPKSTKSDNTPVRAASSNSAQSAALHHENINMRRGGSASGCDDESVCAQSDPTLLENIKEYFNLEFARLRADLESSIVKRLSAEIQTVKDEISSIKSSMEFLHGKYEEVNKRLDRVDKEIKTFSAKTLEVGELRLSMDNMLKDNNSKEQWARRSNIEIVGVPQRKNEDLISVLRDIARVADFKLDPSADVDFVTRVAPRNNDDKKIKPIVVRFLARWKKDEFLSHAKKLKLKCSDLGFSNNSNSIYLNDHLTSANKALLQSTKKLAKERGYSYVWVKNCTIMARRSDTSPVVHILQQSDLKKIV</sequence>
<accession>A0ABD0S224</accession>
<reference evidence="4 5" key="1">
    <citation type="submission" date="2024-06" db="EMBL/GenBank/DDBJ databases">
        <title>A chromosome-level genome assembly of beet webworm, Loxostege sticticalis.</title>
        <authorList>
            <person name="Zhang Y."/>
        </authorList>
    </citation>
    <scope>NUCLEOTIDE SEQUENCE [LARGE SCALE GENOMIC DNA]</scope>
    <source>
        <strain evidence="4">AQ028</strain>
        <tissue evidence="4">Male pupae</tissue>
    </source>
</reference>
<feature type="coiled-coil region" evidence="1">
    <location>
        <begin position="134"/>
        <end position="182"/>
    </location>
</feature>
<dbReference type="Gene3D" id="3.30.40.10">
    <property type="entry name" value="Zinc/RING finger domain, C3HC4 (zinc finger)"/>
    <property type="match status" value="1"/>
</dbReference>
<keyword evidence="1" id="KW-0175">Coiled coil</keyword>
<dbReference type="SUPFAM" id="SSF57903">
    <property type="entry name" value="FYVE/PHD zinc finger"/>
    <property type="match status" value="1"/>
</dbReference>
<organism evidence="4 5">
    <name type="scientific">Loxostege sticticalis</name>
    <name type="common">Beet webworm moth</name>
    <dbReference type="NCBI Taxonomy" id="481309"/>
    <lineage>
        <taxon>Eukaryota</taxon>
        <taxon>Metazoa</taxon>
        <taxon>Ecdysozoa</taxon>
        <taxon>Arthropoda</taxon>
        <taxon>Hexapoda</taxon>
        <taxon>Insecta</taxon>
        <taxon>Pterygota</taxon>
        <taxon>Neoptera</taxon>
        <taxon>Endopterygota</taxon>
        <taxon>Lepidoptera</taxon>
        <taxon>Glossata</taxon>
        <taxon>Ditrysia</taxon>
        <taxon>Pyraloidea</taxon>
        <taxon>Crambidae</taxon>
        <taxon>Pyraustinae</taxon>
        <taxon>Loxostege</taxon>
    </lineage>
</organism>
<feature type="compositionally biased region" description="Low complexity" evidence="2">
    <location>
        <begin position="70"/>
        <end position="80"/>
    </location>
</feature>
<feature type="region of interest" description="Disordered" evidence="2">
    <location>
        <begin position="56"/>
        <end position="80"/>
    </location>
</feature>
<comment type="caution">
    <text evidence="4">The sequence shown here is derived from an EMBL/GenBank/DDBJ whole genome shotgun (WGS) entry which is preliminary data.</text>
</comment>
<dbReference type="EMBL" id="JBEDNZ010000062">
    <property type="protein sequence ID" value="KAL0803206.1"/>
    <property type="molecule type" value="Genomic_DNA"/>
</dbReference>
<evidence type="ECO:0000313" key="4">
    <source>
        <dbReference type="EMBL" id="KAL0803206.1"/>
    </source>
</evidence>
<evidence type="ECO:0000313" key="5">
    <source>
        <dbReference type="Proteomes" id="UP001549921"/>
    </source>
</evidence>
<proteinExistence type="predicted"/>
<evidence type="ECO:0000256" key="1">
    <source>
        <dbReference type="SAM" id="Coils"/>
    </source>
</evidence>
<dbReference type="Proteomes" id="UP001549921">
    <property type="component" value="Unassembled WGS sequence"/>
</dbReference>
<name>A0ABD0S224_LOXSC</name>
<protein>
    <recommendedName>
        <fullName evidence="3">FP protein C-terminal domain-containing protein</fullName>
    </recommendedName>
</protein>